<keyword evidence="2" id="KW-0378">Hydrolase</keyword>
<organism evidence="2 3">
    <name type="scientific">Mucilaginibacter gossypii</name>
    <dbReference type="NCBI Taxonomy" id="551996"/>
    <lineage>
        <taxon>Bacteria</taxon>
        <taxon>Pseudomonadati</taxon>
        <taxon>Bacteroidota</taxon>
        <taxon>Sphingobacteriia</taxon>
        <taxon>Sphingobacteriales</taxon>
        <taxon>Sphingobacteriaceae</taxon>
        <taxon>Mucilaginibacter</taxon>
    </lineage>
</organism>
<dbReference type="Pfam" id="PF00128">
    <property type="entry name" value="Alpha-amylase"/>
    <property type="match status" value="1"/>
</dbReference>
<proteinExistence type="predicted"/>
<evidence type="ECO:0000313" key="3">
    <source>
        <dbReference type="Proteomes" id="UP000199705"/>
    </source>
</evidence>
<dbReference type="PANTHER" id="PTHR10357">
    <property type="entry name" value="ALPHA-AMYLASE FAMILY MEMBER"/>
    <property type="match status" value="1"/>
</dbReference>
<evidence type="ECO:0000313" key="2">
    <source>
        <dbReference type="EMBL" id="SDG05191.1"/>
    </source>
</evidence>
<dbReference type="Gene3D" id="2.60.40.1180">
    <property type="entry name" value="Golgi alpha-mannosidase II"/>
    <property type="match status" value="1"/>
</dbReference>
<feature type="domain" description="Glycosyl hydrolase family 13 catalytic" evidence="1">
    <location>
        <begin position="45"/>
        <end position="487"/>
    </location>
</feature>
<dbReference type="Proteomes" id="UP000199705">
    <property type="component" value="Unassembled WGS sequence"/>
</dbReference>
<gene>
    <name evidence="2" type="ORF">SAMN05192573_102112</name>
</gene>
<dbReference type="InterPro" id="IPR017853">
    <property type="entry name" value="GH"/>
</dbReference>
<dbReference type="GO" id="GO:0004556">
    <property type="term" value="F:alpha-amylase activity"/>
    <property type="evidence" value="ECO:0007669"/>
    <property type="project" value="TreeGrafter"/>
</dbReference>
<evidence type="ECO:0000259" key="1">
    <source>
        <dbReference type="SMART" id="SM00642"/>
    </source>
</evidence>
<dbReference type="CDD" id="cd11349">
    <property type="entry name" value="AmyAc_3"/>
    <property type="match status" value="1"/>
</dbReference>
<sequence>MKGNKIFTCFIAATMLPVITLAQVKPHHTKKRMEQTTNHKLIIYQLLPRLFGNTNTLNKTNGSIEENGVGKLNDINDKALQEIKKMGFTYVWYTGVIEHATMTDYSQYGIKADDPDIVKGRAGSPYAIKDYYDIDPDLAVDVKNRIGEYEALIKRSHNNGLKVLMDLVPNHVARTYGSDVKPAGVRDFGEDDDKSKAFSPTNDFYYMPGQPFVVPSGYNPGGDEFKSLMKDGHFDENPAKATGNDVFSAAPSINDWFETMKLNYGVDYMDHRRGHFDPIPPLWNKVYDILHYWSEKGVDGFRCDMVEMVPIEFWGWVIPKLKAGHPGIIFVGEAYDKGKYSDYINKGKFDYLYDKVGLYDAIKRLTRDEHNSSTWEINAVWNHDSKGIDEHMLRFMENHDEQRIASNDFAGNPWLAVPGMIVTATLNTGPVMVYFGQEVGEPAIGNEGFSGNDGRTSIFDYWGVPQHQKWVNNHKYDGAKLSADQQKLRGFYHNLLTAVHNSEALKSGAFYELMIANEHQPGFDTRLYIYARYTNNQRILVITNFNRSERKLTVKLPEDLLTKLNQSGHKQFTDLLSGDKFNTDDIRSGVEVSLPAMGGLLLEF</sequence>
<reference evidence="3" key="1">
    <citation type="submission" date="2016-10" db="EMBL/GenBank/DDBJ databases">
        <authorList>
            <person name="Varghese N."/>
            <person name="Submissions S."/>
        </authorList>
    </citation>
    <scope>NUCLEOTIDE SEQUENCE [LARGE SCALE GENOMIC DNA]</scope>
    <source>
        <strain evidence="3">Gh-67</strain>
    </source>
</reference>
<dbReference type="Pfam" id="PF10438">
    <property type="entry name" value="Cyc-maltodext_C"/>
    <property type="match status" value="1"/>
</dbReference>
<dbReference type="GO" id="GO:0009313">
    <property type="term" value="P:oligosaccharide catabolic process"/>
    <property type="evidence" value="ECO:0007669"/>
    <property type="project" value="TreeGrafter"/>
</dbReference>
<keyword evidence="2" id="KW-0326">Glycosidase</keyword>
<protein>
    <submittedName>
        <fullName evidence="2">Glycosidase</fullName>
    </submittedName>
</protein>
<accession>A0A1G7R318</accession>
<dbReference type="InterPro" id="IPR019492">
    <property type="entry name" value="Cyclo-malto-dextrinase_C"/>
</dbReference>
<keyword evidence="3" id="KW-1185">Reference proteome</keyword>
<dbReference type="STRING" id="551996.SAMN05192573_102112"/>
<dbReference type="SUPFAM" id="SSF51445">
    <property type="entry name" value="(Trans)glycosidases"/>
    <property type="match status" value="1"/>
</dbReference>
<dbReference type="SUPFAM" id="SSF51011">
    <property type="entry name" value="Glycosyl hydrolase domain"/>
    <property type="match status" value="1"/>
</dbReference>
<dbReference type="Gene3D" id="3.20.20.80">
    <property type="entry name" value="Glycosidases"/>
    <property type="match status" value="2"/>
</dbReference>
<dbReference type="InterPro" id="IPR006047">
    <property type="entry name" value="GH13_cat_dom"/>
</dbReference>
<dbReference type="AlphaFoldDB" id="A0A1G7R318"/>
<dbReference type="PANTHER" id="PTHR10357:SF205">
    <property type="entry name" value="O-GLYCOSYL HYDROLASE FAMILY 13"/>
    <property type="match status" value="1"/>
</dbReference>
<dbReference type="SMART" id="SM00642">
    <property type="entry name" value="Aamy"/>
    <property type="match status" value="1"/>
</dbReference>
<dbReference type="EMBL" id="FNCG01000002">
    <property type="protein sequence ID" value="SDG05191.1"/>
    <property type="molecule type" value="Genomic_DNA"/>
</dbReference>
<dbReference type="InterPro" id="IPR013780">
    <property type="entry name" value="Glyco_hydro_b"/>
</dbReference>
<name>A0A1G7R318_9SPHI</name>